<gene>
    <name evidence="1" type="ORF">SNAT2548_LOCUS12699</name>
</gene>
<protein>
    <submittedName>
        <fullName evidence="1">Uncharacterized protein</fullName>
    </submittedName>
</protein>
<dbReference type="Proteomes" id="UP000604046">
    <property type="component" value="Unassembled WGS sequence"/>
</dbReference>
<dbReference type="EMBL" id="CAJNDS010001236">
    <property type="protein sequence ID" value="CAE7253076.1"/>
    <property type="molecule type" value="Genomic_DNA"/>
</dbReference>
<accession>A0A812M0M4</accession>
<proteinExistence type="predicted"/>
<comment type="caution">
    <text evidence="1">The sequence shown here is derived from an EMBL/GenBank/DDBJ whole genome shotgun (WGS) entry which is preliminary data.</text>
</comment>
<organism evidence="1 2">
    <name type="scientific">Symbiodinium natans</name>
    <dbReference type="NCBI Taxonomy" id="878477"/>
    <lineage>
        <taxon>Eukaryota</taxon>
        <taxon>Sar</taxon>
        <taxon>Alveolata</taxon>
        <taxon>Dinophyceae</taxon>
        <taxon>Suessiales</taxon>
        <taxon>Symbiodiniaceae</taxon>
        <taxon>Symbiodinium</taxon>
    </lineage>
</organism>
<reference evidence="1" key="1">
    <citation type="submission" date="2021-02" db="EMBL/GenBank/DDBJ databases">
        <authorList>
            <person name="Dougan E. K."/>
            <person name="Rhodes N."/>
            <person name="Thang M."/>
            <person name="Chan C."/>
        </authorList>
    </citation>
    <scope>NUCLEOTIDE SEQUENCE</scope>
</reference>
<dbReference type="OrthoDB" id="10352626at2759"/>
<evidence type="ECO:0000313" key="1">
    <source>
        <dbReference type="EMBL" id="CAE7253076.1"/>
    </source>
</evidence>
<keyword evidence="2" id="KW-1185">Reference proteome</keyword>
<sequence length="247" mass="27070">MIEELSNATLPALLVFQRAGTLFNEVEVALNPPASVKSMSFMTGKDAPGLDPVCWKVEGFVEDANGEGCWKHLVWQDKPYAPPFKRETELCVVFDVEHWRVEAAGGRARNSKVGSITLQSFLPVVQERLSFFTASLRSLLRSSEKYGIRAGIDTLLDSHIGNVPSLTQVIPCYNETVILSKQFLQDDDGLNSNLAFIISQFPEEWPGLLGAVMEIILAIPHGLSPASSEPLSSSLRVGEIGSELLKL</sequence>
<dbReference type="AlphaFoldDB" id="A0A812M0M4"/>
<evidence type="ECO:0000313" key="2">
    <source>
        <dbReference type="Proteomes" id="UP000604046"/>
    </source>
</evidence>
<name>A0A812M0M4_9DINO</name>